<organism evidence="1 2">
    <name type="scientific">Paenibacillus planticolens</name>
    <dbReference type="NCBI Taxonomy" id="2654976"/>
    <lineage>
        <taxon>Bacteria</taxon>
        <taxon>Bacillati</taxon>
        <taxon>Bacillota</taxon>
        <taxon>Bacilli</taxon>
        <taxon>Bacillales</taxon>
        <taxon>Paenibacillaceae</taxon>
        <taxon>Paenibacillus</taxon>
    </lineage>
</organism>
<name>A0ABX1ZIC4_9BACL</name>
<evidence type="ECO:0000313" key="2">
    <source>
        <dbReference type="Proteomes" id="UP000618579"/>
    </source>
</evidence>
<protein>
    <submittedName>
        <fullName evidence="1">Uncharacterized protein</fullName>
    </submittedName>
</protein>
<proteinExistence type="predicted"/>
<keyword evidence="2" id="KW-1185">Reference proteome</keyword>
<comment type="caution">
    <text evidence="1">The sequence shown here is derived from an EMBL/GenBank/DDBJ whole genome shotgun (WGS) entry which is preliminary data.</text>
</comment>
<evidence type="ECO:0000313" key="1">
    <source>
        <dbReference type="EMBL" id="NOU98503.1"/>
    </source>
</evidence>
<dbReference type="Proteomes" id="UP000618579">
    <property type="component" value="Unassembled WGS sequence"/>
</dbReference>
<gene>
    <name evidence="1" type="ORF">GC097_00485</name>
</gene>
<sequence>MKIDAEGMGIWITTFNDEQHKITFSFQKDRNGNYITVRYVDDFQIPKMKEIANNLNAILVGDEGEEY</sequence>
<reference evidence="1 2" key="1">
    <citation type="submission" date="2019-10" db="EMBL/GenBank/DDBJ databases">
        <title>Description of Paenibacillus pedi sp. nov.</title>
        <authorList>
            <person name="Carlier A."/>
            <person name="Qi S."/>
        </authorList>
    </citation>
    <scope>NUCLEOTIDE SEQUENCE [LARGE SCALE GENOMIC DNA]</scope>
    <source>
        <strain evidence="1 2">LMG 31457</strain>
    </source>
</reference>
<dbReference type="EMBL" id="WHNZ01000007">
    <property type="protein sequence ID" value="NOU98503.1"/>
    <property type="molecule type" value="Genomic_DNA"/>
</dbReference>
<accession>A0ABX1ZIC4</accession>